<dbReference type="EMBL" id="KZ308392">
    <property type="protein sequence ID" value="KAG8228844.1"/>
    <property type="molecule type" value="Genomic_DNA"/>
</dbReference>
<evidence type="ECO:0000256" key="7">
    <source>
        <dbReference type="ARBA" id="ARBA00022906"/>
    </source>
</evidence>
<evidence type="ECO:0000256" key="4">
    <source>
        <dbReference type="ARBA" id="ARBA00022692"/>
    </source>
</evidence>
<evidence type="ECO:0000313" key="18">
    <source>
        <dbReference type="Proteomes" id="UP000792457"/>
    </source>
</evidence>
<feature type="domain" description="Cation efflux protein cytoplasmic" evidence="16">
    <location>
        <begin position="396"/>
        <end position="460"/>
    </location>
</feature>
<dbReference type="InterPro" id="IPR050681">
    <property type="entry name" value="CDF/SLC30A"/>
</dbReference>
<organism evidence="17 18">
    <name type="scientific">Ladona fulva</name>
    <name type="common">Scarce chaser dragonfly</name>
    <name type="synonym">Libellula fulva</name>
    <dbReference type="NCBI Taxonomy" id="123851"/>
    <lineage>
        <taxon>Eukaryota</taxon>
        <taxon>Metazoa</taxon>
        <taxon>Ecdysozoa</taxon>
        <taxon>Arthropoda</taxon>
        <taxon>Hexapoda</taxon>
        <taxon>Insecta</taxon>
        <taxon>Pterygota</taxon>
        <taxon>Palaeoptera</taxon>
        <taxon>Odonata</taxon>
        <taxon>Epiprocta</taxon>
        <taxon>Anisoptera</taxon>
        <taxon>Libelluloidea</taxon>
        <taxon>Libellulidae</taxon>
        <taxon>Ladona</taxon>
    </lineage>
</organism>
<protein>
    <recommendedName>
        <fullName evidence="19">Zinc transporter 2</fullName>
    </recommendedName>
</protein>
<evidence type="ECO:0000256" key="12">
    <source>
        <dbReference type="ARBA" id="ARBA00048349"/>
    </source>
</evidence>
<comment type="caution">
    <text evidence="17">The sequence shown here is derived from an EMBL/GenBank/DDBJ whole genome shotgun (WGS) entry which is preliminary data.</text>
</comment>
<evidence type="ECO:0000256" key="13">
    <source>
        <dbReference type="SAM" id="MobiDB-lite"/>
    </source>
</evidence>
<keyword evidence="10 14" id="KW-0472">Membrane</keyword>
<keyword evidence="4 14" id="KW-0812">Transmembrane</keyword>
<keyword evidence="7" id="KW-0864">Zinc transport</keyword>
<comment type="subcellular location">
    <subcellularLocation>
        <location evidence="1">Cytoplasmic vesicle</location>
        <location evidence="1">Secretory vesicle membrane</location>
        <topology evidence="1">Multi-pass membrane protein</topology>
    </subcellularLocation>
</comment>
<evidence type="ECO:0000256" key="14">
    <source>
        <dbReference type="SAM" id="Phobius"/>
    </source>
</evidence>
<evidence type="ECO:0000256" key="1">
    <source>
        <dbReference type="ARBA" id="ARBA00004638"/>
    </source>
</evidence>
<dbReference type="Proteomes" id="UP000792457">
    <property type="component" value="Unassembled WGS sequence"/>
</dbReference>
<accession>A0A8K0P2N4</accession>
<comment type="catalytic activity">
    <reaction evidence="12">
        <text>Zn(2+)(in) + 2 H(+)(out) = Zn(2+)(out) + 2 H(+)(in)</text>
        <dbReference type="Rhea" id="RHEA:72627"/>
        <dbReference type="ChEBI" id="CHEBI:15378"/>
        <dbReference type="ChEBI" id="CHEBI:29105"/>
    </reaction>
</comment>
<evidence type="ECO:0000259" key="15">
    <source>
        <dbReference type="Pfam" id="PF01545"/>
    </source>
</evidence>
<reference evidence="17" key="1">
    <citation type="submission" date="2013-04" db="EMBL/GenBank/DDBJ databases">
        <authorList>
            <person name="Qu J."/>
            <person name="Murali S.C."/>
            <person name="Bandaranaike D."/>
            <person name="Bellair M."/>
            <person name="Blankenburg K."/>
            <person name="Chao H."/>
            <person name="Dinh H."/>
            <person name="Doddapaneni H."/>
            <person name="Downs B."/>
            <person name="Dugan-Rocha S."/>
            <person name="Elkadiri S."/>
            <person name="Gnanaolivu R.D."/>
            <person name="Hernandez B."/>
            <person name="Javaid M."/>
            <person name="Jayaseelan J.C."/>
            <person name="Lee S."/>
            <person name="Li M."/>
            <person name="Ming W."/>
            <person name="Munidasa M."/>
            <person name="Muniz J."/>
            <person name="Nguyen L."/>
            <person name="Ongeri F."/>
            <person name="Osuji N."/>
            <person name="Pu L.-L."/>
            <person name="Puazo M."/>
            <person name="Qu C."/>
            <person name="Quiroz J."/>
            <person name="Raj R."/>
            <person name="Weissenberger G."/>
            <person name="Xin Y."/>
            <person name="Zou X."/>
            <person name="Han Y."/>
            <person name="Richards S."/>
            <person name="Worley K."/>
            <person name="Muzny D."/>
            <person name="Gibbs R."/>
        </authorList>
    </citation>
    <scope>NUCLEOTIDE SEQUENCE</scope>
    <source>
        <strain evidence="17">Sampled in the wild</strain>
    </source>
</reference>
<feature type="transmembrane region" description="Helical" evidence="14">
    <location>
        <begin position="322"/>
        <end position="343"/>
    </location>
</feature>
<feature type="transmembrane region" description="Helical" evidence="14">
    <location>
        <begin position="191"/>
        <end position="208"/>
    </location>
</feature>
<dbReference type="GO" id="GO:0046872">
    <property type="term" value="F:metal ion binding"/>
    <property type="evidence" value="ECO:0007669"/>
    <property type="project" value="UniProtKB-KW"/>
</dbReference>
<dbReference type="Gene3D" id="1.20.1510.10">
    <property type="entry name" value="Cation efflux protein transmembrane domain"/>
    <property type="match status" value="1"/>
</dbReference>
<gene>
    <name evidence="17" type="ORF">J437_LFUL008340</name>
</gene>
<keyword evidence="6" id="KW-0862">Zinc</keyword>
<dbReference type="InterPro" id="IPR027469">
    <property type="entry name" value="Cation_efflux_TMD_sf"/>
</dbReference>
<evidence type="ECO:0000256" key="5">
    <source>
        <dbReference type="ARBA" id="ARBA00022723"/>
    </source>
</evidence>
<keyword evidence="5" id="KW-0479">Metal-binding</keyword>
<dbReference type="InterPro" id="IPR036837">
    <property type="entry name" value="Cation_efflux_CTD_sf"/>
</dbReference>
<keyword evidence="3" id="KW-0813">Transport</keyword>
<dbReference type="GO" id="GO:0005886">
    <property type="term" value="C:plasma membrane"/>
    <property type="evidence" value="ECO:0007669"/>
    <property type="project" value="TreeGrafter"/>
</dbReference>
<feature type="transmembrane region" description="Helical" evidence="14">
    <location>
        <begin position="158"/>
        <end position="179"/>
    </location>
</feature>
<feature type="region of interest" description="Disordered" evidence="13">
    <location>
        <begin position="124"/>
        <end position="146"/>
    </location>
</feature>
<evidence type="ECO:0000256" key="6">
    <source>
        <dbReference type="ARBA" id="ARBA00022833"/>
    </source>
</evidence>
<dbReference type="AlphaFoldDB" id="A0A8K0P2N4"/>
<dbReference type="PANTHER" id="PTHR11562:SF84">
    <property type="entry name" value="LD05335P"/>
    <property type="match status" value="1"/>
</dbReference>
<dbReference type="GO" id="GO:0005385">
    <property type="term" value="F:zinc ion transmembrane transporter activity"/>
    <property type="evidence" value="ECO:0007669"/>
    <property type="project" value="TreeGrafter"/>
</dbReference>
<feature type="transmembrane region" description="Helical" evidence="14">
    <location>
        <begin position="228"/>
        <end position="250"/>
    </location>
</feature>
<dbReference type="OrthoDB" id="9944568at2759"/>
<proteinExistence type="inferred from homology"/>
<comment type="similarity">
    <text evidence="2">Belongs to the cation diffusion facilitator (CDF) transporter (TC 2.A.4) family. SLC30A subfamily.</text>
</comment>
<evidence type="ECO:0000256" key="11">
    <source>
        <dbReference type="ARBA" id="ARBA00023329"/>
    </source>
</evidence>
<name>A0A8K0P2N4_LADFU</name>
<evidence type="ECO:0000256" key="8">
    <source>
        <dbReference type="ARBA" id="ARBA00022989"/>
    </source>
</evidence>
<evidence type="ECO:0000256" key="10">
    <source>
        <dbReference type="ARBA" id="ARBA00023136"/>
    </source>
</evidence>
<dbReference type="SUPFAM" id="SSF160240">
    <property type="entry name" value="Cation efflux protein cytoplasmic domain-like"/>
    <property type="match status" value="1"/>
</dbReference>
<dbReference type="GO" id="GO:0010043">
    <property type="term" value="P:response to zinc ion"/>
    <property type="evidence" value="ECO:0007669"/>
    <property type="project" value="TreeGrafter"/>
</dbReference>
<dbReference type="NCBIfam" id="TIGR01297">
    <property type="entry name" value="CDF"/>
    <property type="match status" value="1"/>
</dbReference>
<dbReference type="Pfam" id="PF16916">
    <property type="entry name" value="ZT_dimer"/>
    <property type="match status" value="1"/>
</dbReference>
<evidence type="ECO:0000256" key="9">
    <source>
        <dbReference type="ARBA" id="ARBA00023065"/>
    </source>
</evidence>
<evidence type="ECO:0000256" key="2">
    <source>
        <dbReference type="ARBA" id="ARBA00008873"/>
    </source>
</evidence>
<feature type="transmembrane region" description="Helical" evidence="14">
    <location>
        <begin position="355"/>
        <end position="373"/>
    </location>
</feature>
<feature type="transmembrane region" description="Helical" evidence="14">
    <location>
        <begin position="262"/>
        <end position="280"/>
    </location>
</feature>
<dbReference type="FunFam" id="1.20.1510.10:FF:000002">
    <property type="entry name" value="zinc transporter 3 isoform X1"/>
    <property type="match status" value="1"/>
</dbReference>
<evidence type="ECO:0000259" key="16">
    <source>
        <dbReference type="Pfam" id="PF16916"/>
    </source>
</evidence>
<keyword evidence="8 14" id="KW-1133">Transmembrane helix</keyword>
<dbReference type="GO" id="GO:0030658">
    <property type="term" value="C:transport vesicle membrane"/>
    <property type="evidence" value="ECO:0007669"/>
    <property type="project" value="UniProtKB-SubCell"/>
</dbReference>
<dbReference type="InterPro" id="IPR058533">
    <property type="entry name" value="Cation_efflux_TM"/>
</dbReference>
<evidence type="ECO:0000313" key="17">
    <source>
        <dbReference type="EMBL" id="KAG8228844.1"/>
    </source>
</evidence>
<dbReference type="SUPFAM" id="SSF161111">
    <property type="entry name" value="Cation efflux protein transmembrane domain-like"/>
    <property type="match status" value="1"/>
</dbReference>
<feature type="domain" description="Cation efflux protein transmembrane" evidence="15">
    <location>
        <begin position="158"/>
        <end position="380"/>
    </location>
</feature>
<dbReference type="Pfam" id="PF01545">
    <property type="entry name" value="Cation_efflux"/>
    <property type="match status" value="1"/>
</dbReference>
<reference evidence="17" key="2">
    <citation type="submission" date="2017-10" db="EMBL/GenBank/DDBJ databases">
        <title>Ladona fulva Genome sequencing and assembly.</title>
        <authorList>
            <person name="Murali S."/>
            <person name="Richards S."/>
            <person name="Bandaranaike D."/>
            <person name="Bellair M."/>
            <person name="Blankenburg K."/>
            <person name="Chao H."/>
            <person name="Dinh H."/>
            <person name="Doddapaneni H."/>
            <person name="Dugan-Rocha S."/>
            <person name="Elkadiri S."/>
            <person name="Gnanaolivu R."/>
            <person name="Hernandez B."/>
            <person name="Skinner E."/>
            <person name="Javaid M."/>
            <person name="Lee S."/>
            <person name="Li M."/>
            <person name="Ming W."/>
            <person name="Munidasa M."/>
            <person name="Muniz J."/>
            <person name="Nguyen L."/>
            <person name="Hughes D."/>
            <person name="Osuji N."/>
            <person name="Pu L.-L."/>
            <person name="Puazo M."/>
            <person name="Qu C."/>
            <person name="Quiroz J."/>
            <person name="Raj R."/>
            <person name="Weissenberger G."/>
            <person name="Xin Y."/>
            <person name="Zou X."/>
            <person name="Han Y."/>
            <person name="Worley K."/>
            <person name="Muzny D."/>
            <person name="Gibbs R."/>
        </authorList>
    </citation>
    <scope>NUCLEOTIDE SEQUENCE</scope>
    <source>
        <strain evidence="17">Sampled in the wild</strain>
    </source>
</reference>
<dbReference type="InterPro" id="IPR002524">
    <property type="entry name" value="Cation_efflux"/>
</dbReference>
<keyword evidence="9" id="KW-0406">Ion transport</keyword>
<evidence type="ECO:0008006" key="19">
    <source>
        <dbReference type="Google" id="ProtNLM"/>
    </source>
</evidence>
<keyword evidence="18" id="KW-1185">Reference proteome</keyword>
<dbReference type="PANTHER" id="PTHR11562">
    <property type="entry name" value="CATION EFFLUX PROTEIN/ ZINC TRANSPORTER"/>
    <property type="match status" value="1"/>
</dbReference>
<evidence type="ECO:0000256" key="3">
    <source>
        <dbReference type="ARBA" id="ARBA00022448"/>
    </source>
</evidence>
<keyword evidence="11" id="KW-0968">Cytoplasmic vesicle</keyword>
<sequence>MANFYEDVNECEGHLELVKGALDDHILFDSVNNPSLPLLDDDEEPATFCVQCRTFSNSSTSLINYNSQLRNVASGWINDSTTRNNKCNCGMSSLNSYQPQLVINSDGSDVPLLSNVETYANGHLRENTDLEEESRQGSEDHCHGNLHPDRKETAWKPLLAATLLCVIFMITEFVGGYLASSLAVMTDAAHLLSDFVGFLVSLFAIWLSRSPPNKRLSFGYHRAEVLGALISIAIIWVLTGVCVYAAVIRVRHQDFEIEADTMMIVSALGIVINITMGLVLHGSCCNLGHSHAHSHHSSPTRHLEEGAESHSNRPKNINLRAAVIHVLGDLILSIGVFISAVVIKAFPGAKLADPICTFIFSGLVMMTTAPVVWDAVHVLMEGWPRHGPDHTSLRTALLTGVPGVRAVHSLHLWSLTLSHSALAVHLAIDSSADPEEVLQHARRLLRCKFDIQSVTIQVEKFKPEVMLTCSYCQDPAP</sequence>
<dbReference type="InterPro" id="IPR027470">
    <property type="entry name" value="Cation_efflux_CTD"/>
</dbReference>